<evidence type="ECO:0000256" key="4">
    <source>
        <dbReference type="ARBA" id="ARBA00038303"/>
    </source>
</evidence>
<dbReference type="CDD" id="cd18081">
    <property type="entry name" value="RlmH-like"/>
    <property type="match status" value="1"/>
</dbReference>
<dbReference type="SUPFAM" id="SSF75217">
    <property type="entry name" value="alpha/beta knot"/>
    <property type="match status" value="1"/>
</dbReference>
<evidence type="ECO:0000256" key="5">
    <source>
        <dbReference type="HAMAP-Rule" id="MF_00658"/>
    </source>
</evidence>
<comment type="function">
    <text evidence="5">Specifically methylates the pseudouridine at position 1915 (m3Psi1915) in 23S rRNA.</text>
</comment>
<comment type="subcellular location">
    <subcellularLocation>
        <location evidence="5">Cytoplasm</location>
    </subcellularLocation>
</comment>
<keyword evidence="5" id="KW-0963">Cytoplasm</keyword>
<dbReference type="Proteomes" id="UP000567293">
    <property type="component" value="Unassembled WGS sequence"/>
</dbReference>
<comment type="similarity">
    <text evidence="4 5">Belongs to the RNA methyltransferase RlmH family.</text>
</comment>
<dbReference type="GO" id="GO:0005737">
    <property type="term" value="C:cytoplasm"/>
    <property type="evidence" value="ECO:0007669"/>
    <property type="project" value="UniProtKB-SubCell"/>
</dbReference>
<keyword evidence="2 5" id="KW-0808">Transferase</keyword>
<dbReference type="EC" id="2.1.1.177" evidence="5"/>
<accession>A0A7V8NVG6</accession>
<sequence>MRLQLLMIGKTRRPEMCAVIDDYVNRVRHSCPLEVVEVRDADAALKKLDSDRRALAVLLDAGGRTIDSNALAKWLGELRDRGTPQVIFVCGNASGFPESLRERVKQKLSLSALTLSHELARVVLAEQLYRAFAILSGGPYPK</sequence>
<feature type="binding site" evidence="5">
    <location>
        <position position="91"/>
    </location>
    <ligand>
        <name>S-adenosyl-L-methionine</name>
        <dbReference type="ChEBI" id="CHEBI:59789"/>
    </ligand>
</feature>
<dbReference type="AlphaFoldDB" id="A0A7V8NVG6"/>
<dbReference type="EMBL" id="JACDQQ010002386">
    <property type="protein sequence ID" value="MBA0088192.1"/>
    <property type="molecule type" value="Genomic_DNA"/>
</dbReference>
<dbReference type="PANTHER" id="PTHR33603">
    <property type="entry name" value="METHYLTRANSFERASE"/>
    <property type="match status" value="1"/>
</dbReference>
<evidence type="ECO:0000313" key="7">
    <source>
        <dbReference type="Proteomes" id="UP000567293"/>
    </source>
</evidence>
<dbReference type="Pfam" id="PF02590">
    <property type="entry name" value="SPOUT_MTase"/>
    <property type="match status" value="1"/>
</dbReference>
<comment type="caution">
    <text evidence="6">The sequence shown here is derived from an EMBL/GenBank/DDBJ whole genome shotgun (WGS) entry which is preliminary data.</text>
</comment>
<organism evidence="6 7">
    <name type="scientific">Candidatus Acidiferrum panamense</name>
    <dbReference type="NCBI Taxonomy" id="2741543"/>
    <lineage>
        <taxon>Bacteria</taxon>
        <taxon>Pseudomonadati</taxon>
        <taxon>Acidobacteriota</taxon>
        <taxon>Terriglobia</taxon>
        <taxon>Candidatus Acidiferrales</taxon>
        <taxon>Candidatus Acidiferrum</taxon>
    </lineage>
</organism>
<evidence type="ECO:0000256" key="3">
    <source>
        <dbReference type="ARBA" id="ARBA00022691"/>
    </source>
</evidence>
<comment type="catalytic activity">
    <reaction evidence="5">
        <text>pseudouridine(1915) in 23S rRNA + S-adenosyl-L-methionine = N(3)-methylpseudouridine(1915) in 23S rRNA + S-adenosyl-L-homocysteine + H(+)</text>
        <dbReference type="Rhea" id="RHEA:42752"/>
        <dbReference type="Rhea" id="RHEA-COMP:10221"/>
        <dbReference type="Rhea" id="RHEA-COMP:10222"/>
        <dbReference type="ChEBI" id="CHEBI:15378"/>
        <dbReference type="ChEBI" id="CHEBI:57856"/>
        <dbReference type="ChEBI" id="CHEBI:59789"/>
        <dbReference type="ChEBI" id="CHEBI:65314"/>
        <dbReference type="ChEBI" id="CHEBI:74486"/>
        <dbReference type="EC" id="2.1.1.177"/>
    </reaction>
</comment>
<proteinExistence type="inferred from homology"/>
<gene>
    <name evidence="5" type="primary">rlmH</name>
    <name evidence="6" type="ORF">HRJ53_24670</name>
</gene>
<dbReference type="HAMAP" id="MF_00658">
    <property type="entry name" value="23SrRNA_methyltr_H"/>
    <property type="match status" value="1"/>
</dbReference>
<dbReference type="InterPro" id="IPR029028">
    <property type="entry name" value="Alpha/beta_knot_MTases"/>
</dbReference>
<dbReference type="InterPro" id="IPR029026">
    <property type="entry name" value="tRNA_m1G_MTases_N"/>
</dbReference>
<reference evidence="6" key="1">
    <citation type="submission" date="2020-06" db="EMBL/GenBank/DDBJ databases">
        <title>Legume-microbial interactions unlock mineral nutrients during tropical forest succession.</title>
        <authorList>
            <person name="Epihov D.Z."/>
        </authorList>
    </citation>
    <scope>NUCLEOTIDE SEQUENCE [LARGE SCALE GENOMIC DNA]</scope>
    <source>
        <strain evidence="6">Pan2503</strain>
    </source>
</reference>
<dbReference type="Gene3D" id="3.40.1280.10">
    <property type="match status" value="1"/>
</dbReference>
<keyword evidence="3 5" id="KW-0949">S-adenosyl-L-methionine</keyword>
<keyword evidence="5" id="KW-0698">rRNA processing</keyword>
<dbReference type="PANTHER" id="PTHR33603:SF1">
    <property type="entry name" value="RIBOSOMAL RNA LARGE SUBUNIT METHYLTRANSFERASE H"/>
    <property type="match status" value="1"/>
</dbReference>
<feature type="binding site" evidence="5">
    <location>
        <begin position="110"/>
        <end position="115"/>
    </location>
    <ligand>
        <name>S-adenosyl-L-methionine</name>
        <dbReference type="ChEBI" id="CHEBI:59789"/>
    </ligand>
</feature>
<evidence type="ECO:0000313" key="6">
    <source>
        <dbReference type="EMBL" id="MBA0088192.1"/>
    </source>
</evidence>
<name>A0A7V8NVG6_9BACT</name>
<dbReference type="InterPro" id="IPR003742">
    <property type="entry name" value="RlmH-like"/>
</dbReference>
<comment type="subunit">
    <text evidence="5">Homodimer.</text>
</comment>
<evidence type="ECO:0000256" key="2">
    <source>
        <dbReference type="ARBA" id="ARBA00022679"/>
    </source>
</evidence>
<evidence type="ECO:0000256" key="1">
    <source>
        <dbReference type="ARBA" id="ARBA00022603"/>
    </source>
</evidence>
<dbReference type="PIRSF" id="PIRSF004505">
    <property type="entry name" value="MT_bac"/>
    <property type="match status" value="1"/>
</dbReference>
<keyword evidence="7" id="KW-1185">Reference proteome</keyword>
<feature type="binding site" evidence="5">
    <location>
        <position position="59"/>
    </location>
    <ligand>
        <name>S-adenosyl-L-methionine</name>
        <dbReference type="ChEBI" id="CHEBI:59789"/>
    </ligand>
</feature>
<dbReference type="GO" id="GO:0070038">
    <property type="term" value="F:rRNA (pseudouridine-N3-)-methyltransferase activity"/>
    <property type="evidence" value="ECO:0007669"/>
    <property type="project" value="UniProtKB-UniRule"/>
</dbReference>
<keyword evidence="1 5" id="KW-0489">Methyltransferase</keyword>
<protein>
    <recommendedName>
        <fullName evidence="5">Ribosomal RNA large subunit methyltransferase H</fullName>
        <ecNumber evidence="5">2.1.1.177</ecNumber>
    </recommendedName>
    <alternativeName>
        <fullName evidence="5">23S rRNA (pseudouridine1915-N3)-methyltransferase</fullName>
    </alternativeName>
    <alternativeName>
        <fullName evidence="5">23S rRNA m3Psi1915 methyltransferase</fullName>
    </alternativeName>
    <alternativeName>
        <fullName evidence="5">rRNA (pseudouridine-N3-)-methyltransferase RlmH</fullName>
    </alternativeName>
</protein>